<dbReference type="AlphaFoldDB" id="A0A218VYD7"/>
<organism evidence="6 8">
    <name type="scientific">Punica granatum</name>
    <name type="common">Pomegranate</name>
    <dbReference type="NCBI Taxonomy" id="22663"/>
    <lineage>
        <taxon>Eukaryota</taxon>
        <taxon>Viridiplantae</taxon>
        <taxon>Streptophyta</taxon>
        <taxon>Embryophyta</taxon>
        <taxon>Tracheophyta</taxon>
        <taxon>Spermatophyta</taxon>
        <taxon>Magnoliopsida</taxon>
        <taxon>eudicotyledons</taxon>
        <taxon>Gunneridae</taxon>
        <taxon>Pentapetalae</taxon>
        <taxon>rosids</taxon>
        <taxon>malvids</taxon>
        <taxon>Myrtales</taxon>
        <taxon>Lythraceae</taxon>
        <taxon>Punica</taxon>
    </lineage>
</organism>
<dbReference type="InterPro" id="IPR011992">
    <property type="entry name" value="EF-hand-dom_pair"/>
</dbReference>
<keyword evidence="4" id="KW-0812">Transmembrane</keyword>
<evidence type="ECO:0000259" key="5">
    <source>
        <dbReference type="PROSITE" id="PS50222"/>
    </source>
</evidence>
<protein>
    <recommendedName>
        <fullName evidence="5">EF-hand domain-containing protein</fullName>
    </recommendedName>
</protein>
<keyword evidence="2" id="KW-0677">Repeat</keyword>
<keyword evidence="3" id="KW-0106">Calcium</keyword>
<dbReference type="Pfam" id="PF13499">
    <property type="entry name" value="EF-hand_7"/>
    <property type="match status" value="1"/>
</dbReference>
<sequence>MEQIEGCFPVSPLSIGIGIGIAILVFFKCVLFHADPLYCLKCHIHLFLGFMFVEKDKTGRSPATFSFSSSSNCNCTKPGGPEPPVAEHPKEEKLLGHEVETVMEGLGIFSINPDGGGGTVGAQEIEQLFEEQEPSLGEVKEAFDVFDKNRDGFIDAGELRVVLWALGLSEVSEADCQRLIRAFDENRDGRIDFREFTKLVEKSFCSSHNQ</sequence>
<dbReference type="InterPro" id="IPR039647">
    <property type="entry name" value="EF_hand_pair_protein_CML-like"/>
</dbReference>
<dbReference type="SUPFAM" id="SSF47473">
    <property type="entry name" value="EF-hand"/>
    <property type="match status" value="1"/>
</dbReference>
<keyword evidence="4" id="KW-1133">Transmembrane helix</keyword>
<dbReference type="GO" id="GO:0043226">
    <property type="term" value="C:organelle"/>
    <property type="evidence" value="ECO:0007669"/>
    <property type="project" value="UniProtKB-ARBA"/>
</dbReference>
<evidence type="ECO:0000256" key="1">
    <source>
        <dbReference type="ARBA" id="ARBA00022723"/>
    </source>
</evidence>
<dbReference type="PROSITE" id="PS00018">
    <property type="entry name" value="EF_HAND_1"/>
    <property type="match status" value="2"/>
</dbReference>
<accession>A0A218VYD7</accession>
<dbReference type="Proteomes" id="UP000233551">
    <property type="component" value="Unassembled WGS sequence"/>
</dbReference>
<evidence type="ECO:0000313" key="9">
    <source>
        <dbReference type="Proteomes" id="UP000233551"/>
    </source>
</evidence>
<dbReference type="EMBL" id="PGOL01000900">
    <property type="protein sequence ID" value="PKI63270.1"/>
    <property type="molecule type" value="Genomic_DNA"/>
</dbReference>
<evidence type="ECO:0000313" key="8">
    <source>
        <dbReference type="Proteomes" id="UP000197138"/>
    </source>
</evidence>
<dbReference type="PROSITE" id="PS50222">
    <property type="entry name" value="EF_HAND_2"/>
    <property type="match status" value="2"/>
</dbReference>
<evidence type="ECO:0000256" key="3">
    <source>
        <dbReference type="ARBA" id="ARBA00022837"/>
    </source>
</evidence>
<dbReference type="InterPro" id="IPR018247">
    <property type="entry name" value="EF_Hand_1_Ca_BS"/>
</dbReference>
<keyword evidence="1" id="KW-0479">Metal-binding</keyword>
<dbReference type="STRING" id="22663.A0A218VYD7"/>
<keyword evidence="9" id="KW-1185">Reference proteome</keyword>
<reference evidence="8" key="1">
    <citation type="journal article" date="2017" name="Plant J.">
        <title>The pomegranate (Punica granatum L.) genome and the genomics of punicalagin biosynthesis.</title>
        <authorList>
            <person name="Qin G."/>
            <person name="Xu C."/>
            <person name="Ming R."/>
            <person name="Tang H."/>
            <person name="Guyot R."/>
            <person name="Kramer E.M."/>
            <person name="Hu Y."/>
            <person name="Yi X."/>
            <person name="Qi Y."/>
            <person name="Xu X."/>
            <person name="Gao Z."/>
            <person name="Pan H."/>
            <person name="Jian J."/>
            <person name="Tian Y."/>
            <person name="Yue Z."/>
            <person name="Xu Y."/>
        </authorList>
    </citation>
    <scope>NUCLEOTIDE SEQUENCE [LARGE SCALE GENOMIC DNA]</scope>
    <source>
        <strain evidence="8">cv. Dabenzi</strain>
    </source>
</reference>
<reference evidence="7 9" key="3">
    <citation type="submission" date="2017-11" db="EMBL/GenBank/DDBJ databases">
        <title>De-novo sequencing of pomegranate (Punica granatum L.) genome.</title>
        <authorList>
            <person name="Akparov Z."/>
            <person name="Amiraslanov A."/>
            <person name="Hajiyeva S."/>
            <person name="Abbasov M."/>
            <person name="Kaur K."/>
            <person name="Hamwieh A."/>
            <person name="Solovyev V."/>
            <person name="Salamov A."/>
            <person name="Braich B."/>
            <person name="Kosarev P."/>
            <person name="Mahmoud A."/>
            <person name="Hajiyev E."/>
            <person name="Babayeva S."/>
            <person name="Izzatullayeva V."/>
            <person name="Mammadov A."/>
            <person name="Mammadov A."/>
            <person name="Sharifova S."/>
            <person name="Ojaghi J."/>
            <person name="Eynullazada K."/>
            <person name="Bayramov B."/>
            <person name="Abdulazimova A."/>
            <person name="Shahmuradov I."/>
        </authorList>
    </citation>
    <scope>NUCLEOTIDE SEQUENCE [LARGE SCALE GENOMIC DNA]</scope>
    <source>
        <strain evidence="7">AG2017</strain>
        <strain evidence="9">cv. AG2017</strain>
        <tissue evidence="7">Leaf</tissue>
    </source>
</reference>
<dbReference type="FunFam" id="1.10.238.10:FF:000178">
    <property type="entry name" value="Calmodulin-2 A"/>
    <property type="match status" value="1"/>
</dbReference>
<dbReference type="CDD" id="cd00051">
    <property type="entry name" value="EFh"/>
    <property type="match status" value="1"/>
</dbReference>
<dbReference type="Gene3D" id="1.10.238.10">
    <property type="entry name" value="EF-hand"/>
    <property type="match status" value="1"/>
</dbReference>
<dbReference type="InterPro" id="IPR002048">
    <property type="entry name" value="EF_hand_dom"/>
</dbReference>
<evidence type="ECO:0000313" key="6">
    <source>
        <dbReference type="EMBL" id="OWM65289.1"/>
    </source>
</evidence>
<comment type="caution">
    <text evidence="6">The sequence shown here is derived from an EMBL/GenBank/DDBJ whole genome shotgun (WGS) entry which is preliminary data.</text>
</comment>
<evidence type="ECO:0000313" key="7">
    <source>
        <dbReference type="EMBL" id="PKI63270.1"/>
    </source>
</evidence>
<gene>
    <name evidence="6" type="ORF">CDL15_Pgr008879</name>
    <name evidence="7" type="ORF">CRG98_016455</name>
</gene>
<reference evidence="6" key="2">
    <citation type="submission" date="2017-06" db="EMBL/GenBank/DDBJ databases">
        <title>The pomegranate genome and the genomics of punicalagin biosynthesis.</title>
        <authorList>
            <person name="Xu C."/>
        </authorList>
    </citation>
    <scope>NUCLEOTIDE SEQUENCE [LARGE SCALE GENOMIC DNA]</scope>
    <source>
        <tissue evidence="6">Fresh leaf</tissue>
    </source>
</reference>
<feature type="domain" description="EF-hand" evidence="5">
    <location>
        <begin position="134"/>
        <end position="169"/>
    </location>
</feature>
<dbReference type="PANTHER" id="PTHR10891">
    <property type="entry name" value="EF-HAND CALCIUM-BINDING DOMAIN CONTAINING PROTEIN"/>
    <property type="match status" value="1"/>
</dbReference>
<evidence type="ECO:0000256" key="4">
    <source>
        <dbReference type="SAM" id="Phobius"/>
    </source>
</evidence>
<dbReference type="SMART" id="SM00054">
    <property type="entry name" value="EFh"/>
    <property type="match status" value="2"/>
</dbReference>
<keyword evidence="4" id="KW-0472">Membrane</keyword>
<name>A0A218VYD7_PUNGR</name>
<dbReference type="OrthoDB" id="26525at2759"/>
<evidence type="ECO:0000256" key="2">
    <source>
        <dbReference type="ARBA" id="ARBA00022737"/>
    </source>
</evidence>
<dbReference type="EMBL" id="MTKT01005615">
    <property type="protein sequence ID" value="OWM65289.1"/>
    <property type="molecule type" value="Genomic_DNA"/>
</dbReference>
<dbReference type="GeneID" id="116213057"/>
<feature type="domain" description="EF-hand" evidence="5">
    <location>
        <begin position="171"/>
        <end position="206"/>
    </location>
</feature>
<proteinExistence type="predicted"/>
<dbReference type="Proteomes" id="UP000197138">
    <property type="component" value="Unassembled WGS sequence"/>
</dbReference>
<feature type="transmembrane region" description="Helical" evidence="4">
    <location>
        <begin position="12"/>
        <end position="31"/>
    </location>
</feature>
<dbReference type="GO" id="GO:0005509">
    <property type="term" value="F:calcium ion binding"/>
    <property type="evidence" value="ECO:0007669"/>
    <property type="project" value="InterPro"/>
</dbReference>